<proteinExistence type="predicted"/>
<evidence type="ECO:0000256" key="2">
    <source>
        <dbReference type="SAM" id="MobiDB-lite"/>
    </source>
</evidence>
<organism evidence="5">
    <name type="scientific">Tanacetum cinerariifolium</name>
    <name type="common">Dalmatian daisy</name>
    <name type="synonym">Chrysanthemum cinerariifolium</name>
    <dbReference type="NCBI Taxonomy" id="118510"/>
    <lineage>
        <taxon>Eukaryota</taxon>
        <taxon>Viridiplantae</taxon>
        <taxon>Streptophyta</taxon>
        <taxon>Embryophyta</taxon>
        <taxon>Tracheophyta</taxon>
        <taxon>Spermatophyta</taxon>
        <taxon>Magnoliopsida</taxon>
        <taxon>eudicotyledons</taxon>
        <taxon>Gunneridae</taxon>
        <taxon>Pentapetalae</taxon>
        <taxon>asterids</taxon>
        <taxon>campanulids</taxon>
        <taxon>Asterales</taxon>
        <taxon>Asteraceae</taxon>
        <taxon>Asteroideae</taxon>
        <taxon>Anthemideae</taxon>
        <taxon>Anthemidinae</taxon>
        <taxon>Tanacetum</taxon>
    </lineage>
</organism>
<evidence type="ECO:0000259" key="3">
    <source>
        <dbReference type="Pfam" id="PF00078"/>
    </source>
</evidence>
<reference evidence="5" key="1">
    <citation type="journal article" date="2019" name="Sci. Rep.">
        <title>Draft genome of Tanacetum cinerariifolium, the natural source of mosquito coil.</title>
        <authorList>
            <person name="Yamashiro T."/>
            <person name="Shiraishi A."/>
            <person name="Satake H."/>
            <person name="Nakayama K."/>
        </authorList>
    </citation>
    <scope>NUCLEOTIDE SEQUENCE</scope>
</reference>
<name>A0A6L2JVU1_TANCI</name>
<feature type="compositionally biased region" description="Basic and acidic residues" evidence="2">
    <location>
        <begin position="230"/>
        <end position="254"/>
    </location>
</feature>
<dbReference type="Pfam" id="PF17919">
    <property type="entry name" value="RT_RNaseH_2"/>
    <property type="match status" value="1"/>
</dbReference>
<feature type="compositionally biased region" description="Basic and acidic residues" evidence="2">
    <location>
        <begin position="77"/>
        <end position="91"/>
    </location>
</feature>
<dbReference type="InterPro" id="IPR050951">
    <property type="entry name" value="Retrovirus_Pol_polyprotein"/>
</dbReference>
<comment type="caution">
    <text evidence="5">The sequence shown here is derived from an EMBL/GenBank/DDBJ whole genome shotgun (WGS) entry which is preliminary data.</text>
</comment>
<feature type="region of interest" description="Disordered" evidence="2">
    <location>
        <begin position="843"/>
        <end position="897"/>
    </location>
</feature>
<feature type="domain" description="Reverse transcriptase/retrotransposon-derived protein RNase H-like" evidence="4">
    <location>
        <begin position="636"/>
        <end position="734"/>
    </location>
</feature>
<dbReference type="InterPro" id="IPR043502">
    <property type="entry name" value="DNA/RNA_pol_sf"/>
</dbReference>
<dbReference type="InterPro" id="IPR000477">
    <property type="entry name" value="RT_dom"/>
</dbReference>
<keyword evidence="5" id="KW-0808">Transferase</keyword>
<dbReference type="GO" id="GO:0003676">
    <property type="term" value="F:nucleic acid binding"/>
    <property type="evidence" value="ECO:0007669"/>
    <property type="project" value="InterPro"/>
</dbReference>
<protein>
    <submittedName>
        <fullName evidence="5">Reverse transcriptase domain-containing protein</fullName>
    </submittedName>
</protein>
<dbReference type="PANTHER" id="PTHR37984:SF5">
    <property type="entry name" value="PROTEIN NYNRIN-LIKE"/>
    <property type="match status" value="1"/>
</dbReference>
<feature type="region of interest" description="Disordered" evidence="2">
    <location>
        <begin position="223"/>
        <end position="268"/>
    </location>
</feature>
<dbReference type="SUPFAM" id="SSF56672">
    <property type="entry name" value="DNA/RNA polymerases"/>
    <property type="match status" value="1"/>
</dbReference>
<dbReference type="Gene3D" id="3.30.70.270">
    <property type="match status" value="2"/>
</dbReference>
<evidence type="ECO:0000256" key="1">
    <source>
        <dbReference type="ARBA" id="ARBA00023268"/>
    </source>
</evidence>
<dbReference type="InterPro" id="IPR041577">
    <property type="entry name" value="RT_RNaseH_2"/>
</dbReference>
<accession>A0A6L2JVU1</accession>
<dbReference type="Gene3D" id="3.30.420.10">
    <property type="entry name" value="Ribonuclease H-like superfamily/Ribonuclease H"/>
    <property type="match status" value="1"/>
</dbReference>
<feature type="region of interest" description="Disordered" evidence="2">
    <location>
        <begin position="63"/>
        <end position="136"/>
    </location>
</feature>
<dbReference type="Pfam" id="PF00078">
    <property type="entry name" value="RVT_1"/>
    <property type="match status" value="1"/>
</dbReference>
<dbReference type="AlphaFoldDB" id="A0A6L2JVU1"/>
<feature type="domain" description="Reverse transcriptase" evidence="3">
    <location>
        <begin position="455"/>
        <end position="597"/>
    </location>
</feature>
<sequence length="1129" mass="129100">MHKVRRDRRKDVHTRLDFREGLKERTREDFHHSSVRARTTKREWEKVQDRLRYGDRHVLDRLGYEGRGRGRPYGLDTLKEDRPKDRERFRSVGESYDDPFSYSYRDGNRSRHMKRRRDNESLISSVSRSDSSDGRKYVKDPVEIHNIKQKDGETIEDFMERFKVETIRMKGAPECMRISRFMHGVNNPKLTKRLNEHVPKTIEEMMITTIAFIRGEAAAASKKKGHASWKAHDQSKRQNSDKRSDFRGHSREGRGSNWFTPPTRTPKKILGPRRIEELVRAGKLSHLIKEIKHGRDQSKTGKKETTTKDKPTAIYMIQSWQRTTRQKVTQSFKRVKEIKFPPLAASSDSEGPLVIEAEIGEHMIHCMYVDGGSSIEILYEHCFNRLWPEIKSQMVPATTSLTGFSGETIRPLGQLRLLVIIGDSNHSTREWMNFMMERSLSPYNGIIGRPGIRAIQAVPSTDCYPMPEIDWKVESLCGYSFKCFLDAYNGYHQIQLAEPDEEKTTFHTGQGVYCYTKMPFGLKIVGATYRRLMDKAFESQIGRNIEVYVDDLVVKSYTEAEMMRDIEETFRTLRKINMKLNPKKCLFGLAEGMFLGYVSLNGKLAGLNRFLFKAAKKSLPLFKTLKRCIKKGDFHWTVEAEQAFKQLKHHLLELPLLVAPKPKEELIIYLSATHKAISTVLMTERGATQTPINFIRRALQGPKLNYTLMEKLVLSLVFAAKRLQRHFQAHPFTLITDQPIEQIMYHPDVVLADFLIKMPGKNPQAAPAAETQQEPWTLFMDGSSCVDRSGARHILTNPKGIEFTYALRFQFAAPNNEAVYEALIAGLQIAARMGVKMYISTQRQIHKREGGGNRGGGGRTYLDDTDSRVFKRRNSPRRQEGGKKAPPQGPTVRGNGGNPLHAVVPYVVVKIHHPITRSPQQPPTPITAPWLFYKWGIDIAGPFPEGPDKVKFLIVAMDYFMKWIEAKAAATITGGQVKKFVWDNIVCHFGLPVKHPQSNRLIERANRSLGEGIKACLEFRMPTYCTAAVDVVSNDEELRLNLDLLEERRERAAICEAKAKSKMKKYYNARVRGISFSLGDIVYCSNDASHAVVGGKLGPKWEGPYEVTEALEDGAYKLRSMDRTILPRT</sequence>
<dbReference type="GO" id="GO:0003964">
    <property type="term" value="F:RNA-directed DNA polymerase activity"/>
    <property type="evidence" value="ECO:0007669"/>
    <property type="project" value="UniProtKB-KW"/>
</dbReference>
<dbReference type="PANTHER" id="PTHR37984">
    <property type="entry name" value="PROTEIN CBG26694"/>
    <property type="match status" value="1"/>
</dbReference>
<evidence type="ECO:0000313" key="5">
    <source>
        <dbReference type="EMBL" id="GEU41218.1"/>
    </source>
</evidence>
<dbReference type="EMBL" id="BKCJ010001408">
    <property type="protein sequence ID" value="GEU41218.1"/>
    <property type="molecule type" value="Genomic_DNA"/>
</dbReference>
<dbReference type="CDD" id="cd01647">
    <property type="entry name" value="RT_LTR"/>
    <property type="match status" value="1"/>
</dbReference>
<gene>
    <name evidence="5" type="ORF">Tci_013196</name>
</gene>
<dbReference type="SUPFAM" id="SSF53098">
    <property type="entry name" value="Ribonuclease H-like"/>
    <property type="match status" value="2"/>
</dbReference>
<evidence type="ECO:0000259" key="4">
    <source>
        <dbReference type="Pfam" id="PF17919"/>
    </source>
</evidence>
<keyword evidence="5" id="KW-0548">Nucleotidyltransferase</keyword>
<dbReference type="InterPro" id="IPR012337">
    <property type="entry name" value="RNaseH-like_sf"/>
</dbReference>
<dbReference type="InterPro" id="IPR043128">
    <property type="entry name" value="Rev_trsase/Diguanyl_cyclase"/>
</dbReference>
<dbReference type="Gene3D" id="3.10.10.10">
    <property type="entry name" value="HIV Type 1 Reverse Transcriptase, subunit A, domain 1"/>
    <property type="match status" value="1"/>
</dbReference>
<dbReference type="InterPro" id="IPR036397">
    <property type="entry name" value="RNaseH_sf"/>
</dbReference>
<keyword evidence="5" id="KW-0695">RNA-directed DNA polymerase</keyword>
<keyword evidence="1" id="KW-0511">Multifunctional enzyme</keyword>